<evidence type="ECO:0000256" key="9">
    <source>
        <dbReference type="ARBA" id="ARBA00022801"/>
    </source>
</evidence>
<name>A0ABY7GY25_9BACT</name>
<reference evidence="17" key="1">
    <citation type="submission" date="2022-11" db="EMBL/GenBank/DDBJ databases">
        <title>Minimal conservation of predation-associated metabolite biosynthetic gene clusters underscores biosynthetic potential of Myxococcota including descriptions for ten novel species: Archangium lansinium sp. nov., Myxococcus landrumus sp. nov., Nannocystis bai.</title>
        <authorList>
            <person name="Ahearne A."/>
            <person name="Stevens C."/>
            <person name="Dowd S."/>
        </authorList>
    </citation>
    <scope>NUCLEOTIDE SEQUENCE</scope>
    <source>
        <strain evidence="17">Fl3</strain>
    </source>
</reference>
<evidence type="ECO:0000256" key="4">
    <source>
        <dbReference type="ARBA" id="ARBA00011738"/>
    </source>
</evidence>
<dbReference type="NCBIfam" id="TIGR01246">
    <property type="entry name" value="dapE_proteo"/>
    <property type="match status" value="1"/>
</dbReference>
<comment type="cofactor">
    <cofactor evidence="1">
        <name>Zn(2+)</name>
        <dbReference type="ChEBI" id="CHEBI:29105"/>
    </cofactor>
</comment>
<evidence type="ECO:0000256" key="14">
    <source>
        <dbReference type="ARBA" id="ARBA00051301"/>
    </source>
</evidence>
<dbReference type="NCBIfam" id="NF009557">
    <property type="entry name" value="PRK13009.1"/>
    <property type="match status" value="1"/>
</dbReference>
<dbReference type="RefSeq" id="WP_269034242.1">
    <property type="nucleotide sequence ID" value="NZ_CP114040.1"/>
</dbReference>
<dbReference type="InterPro" id="IPR001261">
    <property type="entry name" value="ArgE/DapE_CS"/>
</dbReference>
<evidence type="ECO:0000259" key="16">
    <source>
        <dbReference type="Pfam" id="PF07687"/>
    </source>
</evidence>
<dbReference type="InterPro" id="IPR005941">
    <property type="entry name" value="DapE_proteobac"/>
</dbReference>
<evidence type="ECO:0000256" key="3">
    <source>
        <dbReference type="ARBA" id="ARBA00006746"/>
    </source>
</evidence>
<evidence type="ECO:0000256" key="5">
    <source>
        <dbReference type="ARBA" id="ARBA00011921"/>
    </source>
</evidence>
<evidence type="ECO:0000256" key="1">
    <source>
        <dbReference type="ARBA" id="ARBA00001947"/>
    </source>
</evidence>
<dbReference type="PROSITE" id="PS00758">
    <property type="entry name" value="ARGE_DAPE_CPG2_1"/>
    <property type="match status" value="1"/>
</dbReference>
<comment type="catalytic activity">
    <reaction evidence="14">
        <text>N-succinyl-(2S,6S)-2,6-diaminopimelate + H2O = (2S,6S)-2,6-diaminopimelate + succinate</text>
        <dbReference type="Rhea" id="RHEA:22608"/>
        <dbReference type="ChEBI" id="CHEBI:15377"/>
        <dbReference type="ChEBI" id="CHEBI:30031"/>
        <dbReference type="ChEBI" id="CHEBI:57609"/>
        <dbReference type="ChEBI" id="CHEBI:58087"/>
        <dbReference type="EC" id="3.5.1.18"/>
    </reaction>
</comment>
<comment type="pathway">
    <text evidence="2">Amino-acid biosynthesis; L-lysine biosynthesis via DAP pathway; LL-2,6-diaminopimelate from (S)-tetrahydrodipicolinate (succinylase route): step 3/3.</text>
</comment>
<evidence type="ECO:0000256" key="15">
    <source>
        <dbReference type="NCBIfam" id="TIGR01246"/>
    </source>
</evidence>
<evidence type="ECO:0000256" key="13">
    <source>
        <dbReference type="ARBA" id="ARBA00023285"/>
    </source>
</evidence>
<keyword evidence="10" id="KW-0862">Zinc</keyword>
<dbReference type="InterPro" id="IPR011650">
    <property type="entry name" value="Peptidase_M20_dimer"/>
</dbReference>
<dbReference type="SUPFAM" id="SSF55031">
    <property type="entry name" value="Bacterial exopeptidase dimerisation domain"/>
    <property type="match status" value="1"/>
</dbReference>
<keyword evidence="11" id="KW-0220">Diaminopimelate biosynthesis</keyword>
<dbReference type="PANTHER" id="PTHR43808:SF31">
    <property type="entry name" value="N-ACETYL-L-CITRULLINE DEACETYLASE"/>
    <property type="match status" value="1"/>
</dbReference>
<evidence type="ECO:0000313" key="18">
    <source>
        <dbReference type="Proteomes" id="UP001164459"/>
    </source>
</evidence>
<dbReference type="Gene3D" id="3.30.70.360">
    <property type="match status" value="1"/>
</dbReference>
<proteinExistence type="inferred from homology"/>
<dbReference type="InterPro" id="IPR002933">
    <property type="entry name" value="Peptidase_M20"/>
</dbReference>
<accession>A0ABY7GY25</accession>
<dbReference type="Proteomes" id="UP001164459">
    <property type="component" value="Chromosome"/>
</dbReference>
<evidence type="ECO:0000256" key="11">
    <source>
        <dbReference type="ARBA" id="ARBA00022915"/>
    </source>
</evidence>
<protein>
    <recommendedName>
        <fullName evidence="6 15">Succinyl-diaminopimelate desuccinylase</fullName>
        <ecNumber evidence="5 15">3.5.1.18</ecNumber>
    </recommendedName>
</protein>
<comment type="similarity">
    <text evidence="3">Belongs to the peptidase M20A family. DapE subfamily.</text>
</comment>
<keyword evidence="9 17" id="KW-0378">Hydrolase</keyword>
<dbReference type="GO" id="GO:0009014">
    <property type="term" value="F:succinyl-diaminopimelate desuccinylase activity"/>
    <property type="evidence" value="ECO:0007669"/>
    <property type="project" value="UniProtKB-EC"/>
</dbReference>
<keyword evidence="7" id="KW-0028">Amino-acid biosynthesis</keyword>
<keyword evidence="8" id="KW-0479">Metal-binding</keyword>
<evidence type="ECO:0000313" key="17">
    <source>
        <dbReference type="EMBL" id="WAS91883.1"/>
    </source>
</evidence>
<evidence type="ECO:0000256" key="8">
    <source>
        <dbReference type="ARBA" id="ARBA00022723"/>
    </source>
</evidence>
<evidence type="ECO:0000256" key="7">
    <source>
        <dbReference type="ARBA" id="ARBA00022605"/>
    </source>
</evidence>
<keyword evidence="13" id="KW-0170">Cobalt</keyword>
<keyword evidence="18" id="KW-1185">Reference proteome</keyword>
<evidence type="ECO:0000256" key="6">
    <source>
        <dbReference type="ARBA" id="ARBA00022391"/>
    </source>
</evidence>
<evidence type="ECO:0000256" key="10">
    <source>
        <dbReference type="ARBA" id="ARBA00022833"/>
    </source>
</evidence>
<gene>
    <name evidence="17" type="primary">dapE</name>
    <name evidence="17" type="ORF">O0S08_37350</name>
</gene>
<dbReference type="Pfam" id="PF07687">
    <property type="entry name" value="M20_dimer"/>
    <property type="match status" value="1"/>
</dbReference>
<dbReference type="Gene3D" id="3.40.630.10">
    <property type="entry name" value="Zn peptidases"/>
    <property type="match status" value="2"/>
</dbReference>
<evidence type="ECO:0000256" key="2">
    <source>
        <dbReference type="ARBA" id="ARBA00005130"/>
    </source>
</evidence>
<evidence type="ECO:0000256" key="12">
    <source>
        <dbReference type="ARBA" id="ARBA00023154"/>
    </source>
</evidence>
<dbReference type="SUPFAM" id="SSF53187">
    <property type="entry name" value="Zn-dependent exopeptidases"/>
    <property type="match status" value="1"/>
</dbReference>
<dbReference type="Pfam" id="PF01546">
    <property type="entry name" value="Peptidase_M20"/>
    <property type="match status" value="1"/>
</dbReference>
<keyword evidence="12" id="KW-0457">Lysine biosynthesis</keyword>
<feature type="domain" description="Peptidase M20 dimerisation" evidence="16">
    <location>
        <begin position="198"/>
        <end position="303"/>
    </location>
</feature>
<dbReference type="PANTHER" id="PTHR43808">
    <property type="entry name" value="ACETYLORNITHINE DEACETYLASE"/>
    <property type="match status" value="1"/>
</dbReference>
<dbReference type="InterPro" id="IPR036264">
    <property type="entry name" value="Bact_exopeptidase_dim_dom"/>
</dbReference>
<dbReference type="InterPro" id="IPR050072">
    <property type="entry name" value="Peptidase_M20A"/>
</dbReference>
<dbReference type="EC" id="3.5.1.18" evidence="5 15"/>
<dbReference type="HAMAP" id="MF_01690">
    <property type="entry name" value="DapE"/>
    <property type="match status" value="1"/>
</dbReference>
<comment type="subunit">
    <text evidence="4">Homodimer.</text>
</comment>
<organism evidence="17 18">
    <name type="scientific">Nannocystis punicea</name>
    <dbReference type="NCBI Taxonomy" id="2995304"/>
    <lineage>
        <taxon>Bacteria</taxon>
        <taxon>Pseudomonadati</taxon>
        <taxon>Myxococcota</taxon>
        <taxon>Polyangia</taxon>
        <taxon>Nannocystales</taxon>
        <taxon>Nannocystaceae</taxon>
        <taxon>Nannocystis</taxon>
    </lineage>
</organism>
<dbReference type="EMBL" id="CP114040">
    <property type="protein sequence ID" value="WAS91883.1"/>
    <property type="molecule type" value="Genomic_DNA"/>
</dbReference>
<sequence length="402" mass="42621">MLITTSIEPQPTEPLRLDDPYDPLPLAASLLRCPSVTPAEGGALAVMARALAARGFSCTRVDFAGAGGHTVHNLVARLGSGSPHVAFFGHVDVVPPGDGWTVDPFAGELRGDVLYGRGACDMKGAIACFVAAVARFCEARPRGFPGTISVLLTGDEEHDSDGGAAQLLPYLAERGDAPDICVVGEPTSLKTPGDMIKIGRRGQMCGTVRARGVQGHSAYPDRADNPLPRLIRFLNQLGELPLDQGSTHFAPSTVSITSIDVGNAAANMTPARAEAHFDIRFNDCHTRASLESRLRRLAAGQLRETHELELRCSAEPFVCAPGRWHEAIARAACEVVGRPPELSTSGGTSDARFIHPYCPVVELGLVGASMHRADEHVSLADLDSLTAIYTLMLAGFVRVAAH</sequence>